<dbReference type="GO" id="GO:0006631">
    <property type="term" value="P:fatty acid metabolic process"/>
    <property type="evidence" value="ECO:0007669"/>
    <property type="project" value="TreeGrafter"/>
</dbReference>
<dbReference type="Proteomes" id="UP000199377">
    <property type="component" value="Unassembled WGS sequence"/>
</dbReference>
<dbReference type="Gene3D" id="3.30.300.30">
    <property type="match status" value="1"/>
</dbReference>
<dbReference type="GO" id="GO:0031956">
    <property type="term" value="F:medium-chain fatty acid-CoA ligase activity"/>
    <property type="evidence" value="ECO:0007669"/>
    <property type="project" value="TreeGrafter"/>
</dbReference>
<dbReference type="AlphaFoldDB" id="A0A1I3ML06"/>
<dbReference type="SUPFAM" id="SSF56801">
    <property type="entry name" value="Acetyl-CoA synthetase-like"/>
    <property type="match status" value="1"/>
</dbReference>
<protein>
    <submittedName>
        <fullName evidence="6">Fatty-acyl-CoA synthase</fullName>
    </submittedName>
</protein>
<dbReference type="InterPro" id="IPR045851">
    <property type="entry name" value="AMP-bd_C_sf"/>
</dbReference>
<evidence type="ECO:0000259" key="5">
    <source>
        <dbReference type="Pfam" id="PF13193"/>
    </source>
</evidence>
<dbReference type="EMBL" id="FOQH01000011">
    <property type="protein sequence ID" value="SFI97622.1"/>
    <property type="molecule type" value="Genomic_DNA"/>
</dbReference>
<gene>
    <name evidence="6" type="ORF">SAMN05216258_111151</name>
</gene>
<reference evidence="6 7" key="1">
    <citation type="submission" date="2016-10" db="EMBL/GenBank/DDBJ databases">
        <authorList>
            <person name="de Groot N.N."/>
        </authorList>
    </citation>
    <scope>NUCLEOTIDE SEQUENCE [LARGE SCALE GENOMIC DNA]</scope>
    <source>
        <strain evidence="6 7">CGMCC 1.11030</strain>
    </source>
</reference>
<dbReference type="OrthoDB" id="8185589at2"/>
<keyword evidence="2" id="KW-0436">Ligase</keyword>
<dbReference type="RefSeq" id="WP_092864182.1">
    <property type="nucleotide sequence ID" value="NZ_FOQH01000011.1"/>
</dbReference>
<keyword evidence="7" id="KW-1185">Reference proteome</keyword>
<feature type="domain" description="AMP-binding enzyme C-terminal" evidence="5">
    <location>
        <begin position="450"/>
        <end position="523"/>
    </location>
</feature>
<dbReference type="InterPro" id="IPR025110">
    <property type="entry name" value="AMP-bd_C"/>
</dbReference>
<dbReference type="STRING" id="1114924.SAMN05216258_111151"/>
<dbReference type="Pfam" id="PF00501">
    <property type="entry name" value="AMP-binding"/>
    <property type="match status" value="1"/>
</dbReference>
<dbReference type="InterPro" id="IPR042099">
    <property type="entry name" value="ANL_N_sf"/>
</dbReference>
<evidence type="ECO:0000313" key="6">
    <source>
        <dbReference type="EMBL" id="SFI97622.1"/>
    </source>
</evidence>
<dbReference type="InterPro" id="IPR020845">
    <property type="entry name" value="AMP-binding_CS"/>
</dbReference>
<organism evidence="6 7">
    <name type="scientific">Albimonas pacifica</name>
    <dbReference type="NCBI Taxonomy" id="1114924"/>
    <lineage>
        <taxon>Bacteria</taxon>
        <taxon>Pseudomonadati</taxon>
        <taxon>Pseudomonadota</taxon>
        <taxon>Alphaproteobacteria</taxon>
        <taxon>Rhodobacterales</taxon>
        <taxon>Paracoccaceae</taxon>
        <taxon>Albimonas</taxon>
    </lineage>
</organism>
<evidence type="ECO:0000259" key="4">
    <source>
        <dbReference type="Pfam" id="PF00501"/>
    </source>
</evidence>
<dbReference type="PANTHER" id="PTHR43201:SF5">
    <property type="entry name" value="MEDIUM-CHAIN ACYL-COA LIGASE ACSF2, MITOCHONDRIAL"/>
    <property type="match status" value="1"/>
</dbReference>
<dbReference type="Pfam" id="PF13193">
    <property type="entry name" value="AMP-binding_C"/>
    <property type="match status" value="1"/>
</dbReference>
<accession>A0A1I3ML06</accession>
<evidence type="ECO:0000313" key="7">
    <source>
        <dbReference type="Proteomes" id="UP000199377"/>
    </source>
</evidence>
<evidence type="ECO:0000256" key="3">
    <source>
        <dbReference type="SAM" id="MobiDB-lite"/>
    </source>
</evidence>
<evidence type="ECO:0000256" key="2">
    <source>
        <dbReference type="ARBA" id="ARBA00022598"/>
    </source>
</evidence>
<evidence type="ECO:0000256" key="1">
    <source>
        <dbReference type="ARBA" id="ARBA00006432"/>
    </source>
</evidence>
<dbReference type="Gene3D" id="3.40.50.12780">
    <property type="entry name" value="N-terminal domain of ligase-like"/>
    <property type="match status" value="1"/>
</dbReference>
<sequence length="552" mass="57846">MSPATWLSETLARNAAAAAARGPSIVEMWSRTPADAPCLILPDRALSYGEIDAAARRAASGLAALGVVEGDRVACWLPNLPEYLVAFLACCRLGAVCVAVNTRYRSVEVGDIVGRSGAKVLVLAPGFRGIDFAGILKDVDPAEVPALETLVTVGEVPEPVALGAARVVPWAELDAAPEMTGTQGGPGAPCKVFTTSGTTSGPKFVLHAQATLARHGRDAGAGMGLDAEDSVLLQAIPFCGVFGMAQIMAAAAWGRPSVLPPAFDAAEAVALMARHKVTHANGGDDMLDRLMAAGGGALNPEFRRFGYARFNPALDDVAERAAARGITCLGLYGMSECMALYSFQPVDAPIARRKMGGGVPVSSEAAARVRDPETGEILPPGDRAGELELTGPSIMLGYLFNDEATARTFTEDGWLKTGDLATSTPDGGFVFLNRMGDALRLGGFLTDPREIETHLMTHPDVEACQVVGVQAQGKPRAAAFVIPRPGAGVDEAALIAHCDGRLAKFKVPARVFLVDRFPTTPSANGEKIQRNRLRETAQAALDAAEKERNPVT</sequence>
<feature type="region of interest" description="Disordered" evidence="3">
    <location>
        <begin position="362"/>
        <end position="383"/>
    </location>
</feature>
<dbReference type="PANTHER" id="PTHR43201">
    <property type="entry name" value="ACYL-COA SYNTHETASE"/>
    <property type="match status" value="1"/>
</dbReference>
<dbReference type="InterPro" id="IPR000873">
    <property type="entry name" value="AMP-dep_synth/lig_dom"/>
</dbReference>
<name>A0A1I3ML06_9RHOB</name>
<feature type="domain" description="AMP-dependent synthetase/ligase" evidence="4">
    <location>
        <begin position="30"/>
        <end position="399"/>
    </location>
</feature>
<dbReference type="PROSITE" id="PS00455">
    <property type="entry name" value="AMP_BINDING"/>
    <property type="match status" value="1"/>
</dbReference>
<comment type="similarity">
    <text evidence="1">Belongs to the ATP-dependent AMP-binding enzyme family.</text>
</comment>
<proteinExistence type="inferred from homology"/>